<reference evidence="7" key="1">
    <citation type="submission" date="2013-04" db="EMBL/GenBank/DDBJ databases">
        <authorList>
            <person name="Qu J."/>
            <person name="Murali S.C."/>
            <person name="Bandaranaike D."/>
            <person name="Bellair M."/>
            <person name="Blankenburg K."/>
            <person name="Chao H."/>
            <person name="Dinh H."/>
            <person name="Doddapaneni H."/>
            <person name="Downs B."/>
            <person name="Dugan-Rocha S."/>
            <person name="Elkadiri S."/>
            <person name="Gnanaolivu R.D."/>
            <person name="Hernandez B."/>
            <person name="Javaid M."/>
            <person name="Jayaseelan J.C."/>
            <person name="Lee S."/>
            <person name="Li M."/>
            <person name="Ming W."/>
            <person name="Munidasa M."/>
            <person name="Muniz J."/>
            <person name="Nguyen L."/>
            <person name="Ongeri F."/>
            <person name="Osuji N."/>
            <person name="Pu L.-L."/>
            <person name="Puazo M."/>
            <person name="Qu C."/>
            <person name="Quiroz J."/>
            <person name="Raj R."/>
            <person name="Weissenberger G."/>
            <person name="Xin Y."/>
            <person name="Zou X."/>
            <person name="Han Y."/>
            <person name="Richards S."/>
            <person name="Worley K."/>
            <person name="Muzny D."/>
            <person name="Gibbs R."/>
        </authorList>
    </citation>
    <scope>NUCLEOTIDE SEQUENCE</scope>
    <source>
        <strain evidence="7">Sampled in the wild</strain>
    </source>
</reference>
<dbReference type="SUPFAM" id="SSF57667">
    <property type="entry name" value="beta-beta-alpha zinc fingers"/>
    <property type="match status" value="2"/>
</dbReference>
<dbReference type="InterPro" id="IPR040048">
    <property type="entry name" value="ZNF277"/>
</dbReference>
<dbReference type="SMART" id="SM00355">
    <property type="entry name" value="ZnF_C2H2"/>
    <property type="match status" value="2"/>
</dbReference>
<evidence type="ECO:0000313" key="8">
    <source>
        <dbReference type="Proteomes" id="UP000792457"/>
    </source>
</evidence>
<dbReference type="InterPro" id="IPR036236">
    <property type="entry name" value="Znf_C2H2_sf"/>
</dbReference>
<dbReference type="Gene3D" id="3.30.160.60">
    <property type="entry name" value="Classic Zinc Finger"/>
    <property type="match status" value="1"/>
</dbReference>
<comment type="similarity">
    <text evidence="4">Belongs to the ZNF277 family.</text>
</comment>
<evidence type="ECO:0000256" key="2">
    <source>
        <dbReference type="ARBA" id="ARBA00022771"/>
    </source>
</evidence>
<keyword evidence="3" id="KW-0862">Zinc</keyword>
<comment type="caution">
    <text evidence="7">The sequence shown here is derived from an EMBL/GenBank/DDBJ whole genome shotgun (WGS) entry which is preliminary data.</text>
</comment>
<dbReference type="PROSITE" id="PS00028">
    <property type="entry name" value="ZINC_FINGER_C2H2_1"/>
    <property type="match status" value="1"/>
</dbReference>
<dbReference type="PROSITE" id="PS50157">
    <property type="entry name" value="ZINC_FINGER_C2H2_2"/>
    <property type="match status" value="1"/>
</dbReference>
<keyword evidence="8" id="KW-1185">Reference proteome</keyword>
<evidence type="ECO:0000256" key="5">
    <source>
        <dbReference type="PROSITE-ProRule" id="PRU00042"/>
    </source>
</evidence>
<accession>A0A8K0K9E7</accession>
<dbReference type="InterPro" id="IPR013087">
    <property type="entry name" value="Znf_C2H2_type"/>
</dbReference>
<gene>
    <name evidence="7" type="ORF">J437_LFUL012270</name>
</gene>
<feature type="domain" description="C2H2-type" evidence="6">
    <location>
        <begin position="35"/>
        <end position="64"/>
    </location>
</feature>
<evidence type="ECO:0000256" key="1">
    <source>
        <dbReference type="ARBA" id="ARBA00022723"/>
    </source>
</evidence>
<dbReference type="Proteomes" id="UP000792457">
    <property type="component" value="Unassembled WGS sequence"/>
</dbReference>
<keyword evidence="2 5" id="KW-0863">Zinc-finger</keyword>
<evidence type="ECO:0000259" key="6">
    <source>
        <dbReference type="PROSITE" id="PS50157"/>
    </source>
</evidence>
<evidence type="ECO:0000256" key="4">
    <source>
        <dbReference type="ARBA" id="ARBA00034119"/>
    </source>
</evidence>
<dbReference type="InterPro" id="IPR041661">
    <property type="entry name" value="ZN622/Rei1/Reh1_Znf-C2H2"/>
</dbReference>
<evidence type="ECO:0000256" key="3">
    <source>
        <dbReference type="ARBA" id="ARBA00022833"/>
    </source>
</evidence>
<dbReference type="AlphaFoldDB" id="A0A8K0K9E7"/>
<dbReference type="EMBL" id="KZ308457">
    <property type="protein sequence ID" value="KAG8229994.1"/>
    <property type="molecule type" value="Genomic_DNA"/>
</dbReference>
<dbReference type="GO" id="GO:0008270">
    <property type="term" value="F:zinc ion binding"/>
    <property type="evidence" value="ECO:0007669"/>
    <property type="project" value="UniProtKB-KW"/>
</dbReference>
<keyword evidence="1" id="KW-0479">Metal-binding</keyword>
<dbReference type="OrthoDB" id="278606at2759"/>
<dbReference type="PANTHER" id="PTHR13267:SF3">
    <property type="entry name" value="ZINC FINGER PROTEIN 277"/>
    <property type="match status" value="1"/>
</dbReference>
<dbReference type="PANTHER" id="PTHR13267">
    <property type="entry name" value="ZINC FINGER PROTEIN 277"/>
    <property type="match status" value="1"/>
</dbReference>
<reference evidence="7" key="2">
    <citation type="submission" date="2017-10" db="EMBL/GenBank/DDBJ databases">
        <title>Ladona fulva Genome sequencing and assembly.</title>
        <authorList>
            <person name="Murali S."/>
            <person name="Richards S."/>
            <person name="Bandaranaike D."/>
            <person name="Bellair M."/>
            <person name="Blankenburg K."/>
            <person name="Chao H."/>
            <person name="Dinh H."/>
            <person name="Doddapaneni H."/>
            <person name="Dugan-Rocha S."/>
            <person name="Elkadiri S."/>
            <person name="Gnanaolivu R."/>
            <person name="Hernandez B."/>
            <person name="Skinner E."/>
            <person name="Javaid M."/>
            <person name="Lee S."/>
            <person name="Li M."/>
            <person name="Ming W."/>
            <person name="Munidasa M."/>
            <person name="Muniz J."/>
            <person name="Nguyen L."/>
            <person name="Hughes D."/>
            <person name="Osuji N."/>
            <person name="Pu L.-L."/>
            <person name="Puazo M."/>
            <person name="Qu C."/>
            <person name="Quiroz J."/>
            <person name="Raj R."/>
            <person name="Weissenberger G."/>
            <person name="Xin Y."/>
            <person name="Zou X."/>
            <person name="Han Y."/>
            <person name="Worley K."/>
            <person name="Muzny D."/>
            <person name="Gibbs R."/>
        </authorList>
    </citation>
    <scope>NUCLEOTIDE SEQUENCE</scope>
    <source>
        <strain evidence="7">Sampled in the wild</strain>
    </source>
</reference>
<name>A0A8K0K9E7_LADFU</name>
<sequence>MKHLSSGHNLQLGHPHNLVFIDAMLDKLQSKLDQMLCIYCHKKFIDWFVLKEHMRKKQHKRVNPKDSSYDRFYVVNYLERGKDWHDIQSEKDYEEDFKSSNLSEDEEVSLDACGDWSDWQEDDDAQNENKVHCLFCTWKGADLVSVIAHMREDHCGFDLLNLEDKRFYSMIKVVNCIRRKVQEGCCIVCDWPGSEAQKDIGMKSIGSKQNARSAVNVKGGKKEEEAKREALLKHMTEASHFACPNPKLWDWPEYFFPTYENDALLYVLGELCDEDGDEENQQEMLQNMMGLLSCDSTENQTSEPNISSNI</sequence>
<evidence type="ECO:0000313" key="7">
    <source>
        <dbReference type="EMBL" id="KAG8229994.1"/>
    </source>
</evidence>
<dbReference type="Pfam" id="PF12756">
    <property type="entry name" value="zf-C2H2_2"/>
    <property type="match status" value="2"/>
</dbReference>
<organism evidence="7 8">
    <name type="scientific">Ladona fulva</name>
    <name type="common">Scarce chaser dragonfly</name>
    <name type="synonym">Libellula fulva</name>
    <dbReference type="NCBI Taxonomy" id="123851"/>
    <lineage>
        <taxon>Eukaryota</taxon>
        <taxon>Metazoa</taxon>
        <taxon>Ecdysozoa</taxon>
        <taxon>Arthropoda</taxon>
        <taxon>Hexapoda</taxon>
        <taxon>Insecta</taxon>
        <taxon>Pterygota</taxon>
        <taxon>Palaeoptera</taxon>
        <taxon>Odonata</taxon>
        <taxon>Epiprocta</taxon>
        <taxon>Anisoptera</taxon>
        <taxon>Libelluloidea</taxon>
        <taxon>Libellulidae</taxon>
        <taxon>Ladona</taxon>
    </lineage>
</organism>
<protein>
    <recommendedName>
        <fullName evidence="6">C2H2-type domain-containing protein</fullName>
    </recommendedName>
</protein>
<proteinExistence type="inferred from homology"/>